<protein>
    <submittedName>
        <fullName evidence="2">Uncharacterized protein</fullName>
    </submittedName>
</protein>
<dbReference type="OrthoDB" id="7192182at2"/>
<dbReference type="RefSeq" id="WP_119760513.1">
    <property type="nucleotide sequence ID" value="NZ_QYUM01000002.1"/>
</dbReference>
<comment type="caution">
    <text evidence="2">The sequence shown here is derived from an EMBL/GenBank/DDBJ whole genome shotgun (WGS) entry which is preliminary data.</text>
</comment>
<dbReference type="EMBL" id="QYUM01000002">
    <property type="protein sequence ID" value="RJF93952.1"/>
    <property type="molecule type" value="Genomic_DNA"/>
</dbReference>
<keyword evidence="1" id="KW-0472">Membrane</keyword>
<organism evidence="2 3">
    <name type="scientific">Sphingomonas cavernae</name>
    <dbReference type="NCBI Taxonomy" id="2320861"/>
    <lineage>
        <taxon>Bacteria</taxon>
        <taxon>Pseudomonadati</taxon>
        <taxon>Pseudomonadota</taxon>
        <taxon>Alphaproteobacteria</taxon>
        <taxon>Sphingomonadales</taxon>
        <taxon>Sphingomonadaceae</taxon>
        <taxon>Sphingomonas</taxon>
    </lineage>
</organism>
<evidence type="ECO:0000313" key="3">
    <source>
        <dbReference type="Proteomes" id="UP000286100"/>
    </source>
</evidence>
<accession>A0A418WRR9</accession>
<keyword evidence="1" id="KW-0812">Transmembrane</keyword>
<evidence type="ECO:0000313" key="2">
    <source>
        <dbReference type="EMBL" id="RJF93952.1"/>
    </source>
</evidence>
<dbReference type="Proteomes" id="UP000286100">
    <property type="component" value="Unassembled WGS sequence"/>
</dbReference>
<name>A0A418WRR9_9SPHN</name>
<feature type="transmembrane region" description="Helical" evidence="1">
    <location>
        <begin position="81"/>
        <end position="102"/>
    </location>
</feature>
<keyword evidence="1" id="KW-1133">Transmembrane helix</keyword>
<feature type="transmembrane region" description="Helical" evidence="1">
    <location>
        <begin position="174"/>
        <end position="195"/>
    </location>
</feature>
<sequence>MTPFEFVFALFGLVLGLSIAEVLGGLARAIKLSTASAGGGRARAALRIGWLTPLFGVLVLVSLTTFWRGAWAFRDSEAPTLWGLLLTLGLSGAYYLAAALVFPDPGKEGRDLDAHFMANRRAAIGAIIACNLAGMTISAIAAPGMPDAAFWIINLLYLALLAATALAPGKRWSLAGLIVLLGIHAVVVAMTVFVGDTL</sequence>
<feature type="transmembrane region" description="Helical" evidence="1">
    <location>
        <begin position="122"/>
        <end position="142"/>
    </location>
</feature>
<keyword evidence="3" id="KW-1185">Reference proteome</keyword>
<feature type="transmembrane region" description="Helical" evidence="1">
    <location>
        <begin position="6"/>
        <end position="27"/>
    </location>
</feature>
<feature type="transmembrane region" description="Helical" evidence="1">
    <location>
        <begin position="48"/>
        <end position="69"/>
    </location>
</feature>
<reference evidence="2 3" key="1">
    <citation type="submission" date="2018-09" db="EMBL/GenBank/DDBJ databases">
        <authorList>
            <person name="Zhu H."/>
        </authorList>
    </citation>
    <scope>NUCLEOTIDE SEQUENCE [LARGE SCALE GENOMIC DNA]</scope>
    <source>
        <strain evidence="2 3">K2R01-6</strain>
    </source>
</reference>
<proteinExistence type="predicted"/>
<gene>
    <name evidence="2" type="ORF">D3876_06690</name>
</gene>
<dbReference type="AlphaFoldDB" id="A0A418WRR9"/>
<evidence type="ECO:0000256" key="1">
    <source>
        <dbReference type="SAM" id="Phobius"/>
    </source>
</evidence>
<feature type="transmembrane region" description="Helical" evidence="1">
    <location>
        <begin position="148"/>
        <end position="167"/>
    </location>
</feature>